<gene>
    <name evidence="8" type="ORF">KIPB_006446</name>
</gene>
<comment type="subcellular location">
    <subcellularLocation>
        <location evidence="1">Membrane</location>
        <topology evidence="1">Multi-pass membrane protein</topology>
    </subcellularLocation>
</comment>
<dbReference type="Pfam" id="PF03006">
    <property type="entry name" value="HlyIII"/>
    <property type="match status" value="1"/>
</dbReference>
<feature type="compositionally biased region" description="Basic and acidic residues" evidence="6">
    <location>
        <begin position="62"/>
        <end position="91"/>
    </location>
</feature>
<evidence type="ECO:0000256" key="2">
    <source>
        <dbReference type="ARBA" id="ARBA00022692"/>
    </source>
</evidence>
<sequence>MCAQVLPNTPVTLEHRLPGVSLVHEEAVFLDTDSDTTSSDQDGKGAWAQDQEAPVETTPLSPKDHRLQEREKKKKEREIKAAEREARKQTPAEDAANSASHLAMALGAVLGARPMMALALEGGTVLAVGIAIFLVSIHTKLKGVFRVVDHSVIYVLIAGTYTPYILTILPNPYRWAMLVAMWGLAAAGIGLKVFGNNKEHPQAAWGFYLFMGWIGILGLKPLLNTLSWSSIVWLVSGGVSYSVGVIFFVTDHIVPFFHLVFHLFIMGGTTCHVVSIVDMCKGVIA</sequence>
<feature type="transmembrane region" description="Helical" evidence="7">
    <location>
        <begin position="231"/>
        <end position="250"/>
    </location>
</feature>
<dbReference type="GO" id="GO:0016020">
    <property type="term" value="C:membrane"/>
    <property type="evidence" value="ECO:0007669"/>
    <property type="project" value="UniProtKB-SubCell"/>
</dbReference>
<dbReference type="AlphaFoldDB" id="A0A9K3GJ42"/>
<comment type="caution">
    <text evidence="8">The sequence shown here is derived from an EMBL/GenBank/DDBJ whole genome shotgun (WGS) entry which is preliminary data.</text>
</comment>
<keyword evidence="4 7" id="KW-0472">Membrane</keyword>
<dbReference type="PANTHER" id="PTHR20855">
    <property type="entry name" value="ADIPOR/PROGESTIN RECEPTOR-RELATED"/>
    <property type="match status" value="1"/>
</dbReference>
<reference evidence="8 9" key="1">
    <citation type="journal article" date="2018" name="PLoS ONE">
        <title>The draft genome of Kipferlia bialata reveals reductive genome evolution in fornicate parasites.</title>
        <authorList>
            <person name="Tanifuji G."/>
            <person name="Takabayashi S."/>
            <person name="Kume K."/>
            <person name="Takagi M."/>
            <person name="Nakayama T."/>
            <person name="Kamikawa R."/>
            <person name="Inagaki Y."/>
            <person name="Hashimoto T."/>
        </authorList>
    </citation>
    <scope>NUCLEOTIDE SEQUENCE [LARGE SCALE GENOMIC DNA]</scope>
    <source>
        <strain evidence="8">NY0173</strain>
    </source>
</reference>
<evidence type="ECO:0000256" key="5">
    <source>
        <dbReference type="PIRSR" id="PIRSR604254-1"/>
    </source>
</evidence>
<name>A0A9K3GJ42_9EUKA</name>
<evidence type="ECO:0000256" key="1">
    <source>
        <dbReference type="ARBA" id="ARBA00004141"/>
    </source>
</evidence>
<evidence type="ECO:0000256" key="7">
    <source>
        <dbReference type="SAM" id="Phobius"/>
    </source>
</evidence>
<organism evidence="8 9">
    <name type="scientific">Kipferlia bialata</name>
    <dbReference type="NCBI Taxonomy" id="797122"/>
    <lineage>
        <taxon>Eukaryota</taxon>
        <taxon>Metamonada</taxon>
        <taxon>Carpediemonas-like organisms</taxon>
        <taxon>Kipferlia</taxon>
    </lineage>
</organism>
<feature type="transmembrane region" description="Helical" evidence="7">
    <location>
        <begin position="176"/>
        <end position="195"/>
    </location>
</feature>
<dbReference type="Proteomes" id="UP000265618">
    <property type="component" value="Unassembled WGS sequence"/>
</dbReference>
<accession>A0A9K3GJ42</accession>
<dbReference type="EMBL" id="BDIP01001656">
    <property type="protein sequence ID" value="GIQ84868.1"/>
    <property type="molecule type" value="Genomic_DNA"/>
</dbReference>
<feature type="transmembrane region" description="Helical" evidence="7">
    <location>
        <begin position="118"/>
        <end position="139"/>
    </location>
</feature>
<evidence type="ECO:0000256" key="6">
    <source>
        <dbReference type="SAM" id="MobiDB-lite"/>
    </source>
</evidence>
<protein>
    <submittedName>
        <fullName evidence="8">Hly-III related protein</fullName>
    </submittedName>
</protein>
<dbReference type="OrthoDB" id="186812at2759"/>
<evidence type="ECO:0000313" key="9">
    <source>
        <dbReference type="Proteomes" id="UP000265618"/>
    </source>
</evidence>
<keyword evidence="2 7" id="KW-0812">Transmembrane</keyword>
<proteinExistence type="predicted"/>
<feature type="transmembrane region" description="Helical" evidence="7">
    <location>
        <begin position="151"/>
        <end position="169"/>
    </location>
</feature>
<evidence type="ECO:0000256" key="3">
    <source>
        <dbReference type="ARBA" id="ARBA00022989"/>
    </source>
</evidence>
<feature type="transmembrane region" description="Helical" evidence="7">
    <location>
        <begin position="256"/>
        <end position="277"/>
    </location>
</feature>
<evidence type="ECO:0000256" key="4">
    <source>
        <dbReference type="ARBA" id="ARBA00023136"/>
    </source>
</evidence>
<feature type="binding site" evidence="5">
    <location>
        <position position="262"/>
    </location>
    <ligand>
        <name>Zn(2+)</name>
        <dbReference type="ChEBI" id="CHEBI:29105"/>
    </ligand>
</feature>
<feature type="binding site" evidence="5">
    <location>
        <position position="258"/>
    </location>
    <ligand>
        <name>Zn(2+)</name>
        <dbReference type="ChEBI" id="CHEBI:29105"/>
    </ligand>
</feature>
<dbReference type="GO" id="GO:0046872">
    <property type="term" value="F:metal ion binding"/>
    <property type="evidence" value="ECO:0007669"/>
    <property type="project" value="UniProtKB-KW"/>
</dbReference>
<evidence type="ECO:0000313" key="8">
    <source>
        <dbReference type="EMBL" id="GIQ84868.1"/>
    </source>
</evidence>
<keyword evidence="3 7" id="KW-1133">Transmembrane helix</keyword>
<keyword evidence="5" id="KW-0479">Metal-binding</keyword>
<feature type="region of interest" description="Disordered" evidence="6">
    <location>
        <begin position="33"/>
        <end position="96"/>
    </location>
</feature>
<keyword evidence="9" id="KW-1185">Reference proteome</keyword>
<dbReference type="PANTHER" id="PTHR20855:SF3">
    <property type="entry name" value="LD03007P"/>
    <property type="match status" value="1"/>
</dbReference>
<feature type="transmembrane region" description="Helical" evidence="7">
    <location>
        <begin position="201"/>
        <end position="219"/>
    </location>
</feature>
<keyword evidence="5" id="KW-0862">Zinc</keyword>
<dbReference type="InterPro" id="IPR004254">
    <property type="entry name" value="AdipoR/HlyIII-related"/>
</dbReference>